<dbReference type="InterPro" id="IPR035919">
    <property type="entry name" value="EAL_sf"/>
</dbReference>
<feature type="transmembrane region" description="Helical" evidence="1">
    <location>
        <begin position="329"/>
        <end position="351"/>
    </location>
</feature>
<accession>A0A1E5CXN0</accession>
<dbReference type="SUPFAM" id="SSF55073">
    <property type="entry name" value="Nucleotide cyclase"/>
    <property type="match status" value="1"/>
</dbReference>
<dbReference type="CDD" id="cd00130">
    <property type="entry name" value="PAS"/>
    <property type="match status" value="1"/>
</dbReference>
<evidence type="ECO:0000256" key="2">
    <source>
        <dbReference type="SAM" id="SignalP"/>
    </source>
</evidence>
<dbReference type="PROSITE" id="PS50112">
    <property type="entry name" value="PAS"/>
    <property type="match status" value="1"/>
</dbReference>
<dbReference type="InterPro" id="IPR000014">
    <property type="entry name" value="PAS"/>
</dbReference>
<evidence type="ECO:0000313" key="8">
    <source>
        <dbReference type="Proteomes" id="UP000094165"/>
    </source>
</evidence>
<dbReference type="PROSITE" id="PS50113">
    <property type="entry name" value="PAC"/>
    <property type="match status" value="1"/>
</dbReference>
<dbReference type="Proteomes" id="UP000094165">
    <property type="component" value="Unassembled WGS sequence"/>
</dbReference>
<evidence type="ECO:0000256" key="1">
    <source>
        <dbReference type="SAM" id="Phobius"/>
    </source>
</evidence>
<dbReference type="PANTHER" id="PTHR44757">
    <property type="entry name" value="DIGUANYLATE CYCLASE DGCP"/>
    <property type="match status" value="1"/>
</dbReference>
<dbReference type="Gene3D" id="3.30.450.20">
    <property type="entry name" value="PAS domain"/>
    <property type="match status" value="2"/>
</dbReference>
<dbReference type="InterPro" id="IPR001610">
    <property type="entry name" value="PAC"/>
</dbReference>
<dbReference type="InterPro" id="IPR035965">
    <property type="entry name" value="PAS-like_dom_sf"/>
</dbReference>
<gene>
    <name evidence="7" type="ORF">A130_05510</name>
</gene>
<dbReference type="PROSITE" id="PS50883">
    <property type="entry name" value="EAL"/>
    <property type="match status" value="1"/>
</dbReference>
<evidence type="ECO:0000259" key="5">
    <source>
        <dbReference type="PROSITE" id="PS50883"/>
    </source>
</evidence>
<organism evidence="7 8">
    <name type="scientific">Vibrio genomosp. F6 str. FF-238</name>
    <dbReference type="NCBI Taxonomy" id="1191298"/>
    <lineage>
        <taxon>Bacteria</taxon>
        <taxon>Pseudomonadati</taxon>
        <taxon>Pseudomonadota</taxon>
        <taxon>Gammaproteobacteria</taxon>
        <taxon>Vibrionales</taxon>
        <taxon>Vibrionaceae</taxon>
        <taxon>Vibrio</taxon>
    </lineage>
</organism>
<dbReference type="SUPFAM" id="SSF55785">
    <property type="entry name" value="PYP-like sensor domain (PAS domain)"/>
    <property type="match status" value="2"/>
</dbReference>
<keyword evidence="8" id="KW-1185">Reference proteome</keyword>
<dbReference type="Pfam" id="PF13426">
    <property type="entry name" value="PAS_9"/>
    <property type="match status" value="1"/>
</dbReference>
<dbReference type="InterPro" id="IPR000160">
    <property type="entry name" value="GGDEF_dom"/>
</dbReference>
<dbReference type="RefSeq" id="WP_017052098.1">
    <property type="nucleotide sequence ID" value="NZ_AJYW02000149.1"/>
</dbReference>
<evidence type="ECO:0000313" key="7">
    <source>
        <dbReference type="EMBL" id="OEE75551.1"/>
    </source>
</evidence>
<dbReference type="InterPro" id="IPR000700">
    <property type="entry name" value="PAS-assoc_C"/>
</dbReference>
<keyword evidence="2" id="KW-0732">Signal</keyword>
<feature type="domain" description="PAS" evidence="3">
    <location>
        <begin position="489"/>
        <end position="544"/>
    </location>
</feature>
<dbReference type="NCBIfam" id="TIGR00254">
    <property type="entry name" value="GGDEF"/>
    <property type="match status" value="1"/>
</dbReference>
<dbReference type="SMART" id="SM00267">
    <property type="entry name" value="GGDEF"/>
    <property type="match status" value="1"/>
</dbReference>
<dbReference type="SMART" id="SM00086">
    <property type="entry name" value="PAC"/>
    <property type="match status" value="2"/>
</dbReference>
<dbReference type="Gene3D" id="3.20.20.450">
    <property type="entry name" value="EAL domain"/>
    <property type="match status" value="1"/>
</dbReference>
<dbReference type="SMART" id="SM00052">
    <property type="entry name" value="EAL"/>
    <property type="match status" value="1"/>
</dbReference>
<feature type="domain" description="EAL" evidence="5">
    <location>
        <begin position="787"/>
        <end position="1043"/>
    </location>
</feature>
<dbReference type="CDD" id="cd01948">
    <property type="entry name" value="EAL"/>
    <property type="match status" value="1"/>
</dbReference>
<dbReference type="InterPro" id="IPR052155">
    <property type="entry name" value="Biofilm_reg_signaling"/>
</dbReference>
<keyword evidence="1" id="KW-1133">Transmembrane helix</keyword>
<feature type="signal peptide" evidence="2">
    <location>
        <begin position="1"/>
        <end position="18"/>
    </location>
</feature>
<feature type="domain" description="GGDEF" evidence="6">
    <location>
        <begin position="643"/>
        <end position="776"/>
    </location>
</feature>
<keyword evidence="1" id="KW-0472">Membrane</keyword>
<dbReference type="Gene3D" id="3.30.70.270">
    <property type="match status" value="1"/>
</dbReference>
<protein>
    <submittedName>
        <fullName evidence="7">Diguanylate cyclase</fullName>
    </submittedName>
</protein>
<keyword evidence="1" id="KW-0812">Transmembrane</keyword>
<reference evidence="7 8" key="1">
    <citation type="journal article" date="2012" name="Science">
        <title>Ecological populations of bacteria act as socially cohesive units of antibiotic production and resistance.</title>
        <authorList>
            <person name="Cordero O.X."/>
            <person name="Wildschutte H."/>
            <person name="Kirkup B."/>
            <person name="Proehl S."/>
            <person name="Ngo L."/>
            <person name="Hussain F."/>
            <person name="Le Roux F."/>
            <person name="Mincer T."/>
            <person name="Polz M.F."/>
        </authorList>
    </citation>
    <scope>NUCLEOTIDE SEQUENCE [LARGE SCALE GENOMIC DNA]</scope>
    <source>
        <strain evidence="7 8">FF-238</strain>
    </source>
</reference>
<dbReference type="PANTHER" id="PTHR44757:SF4">
    <property type="entry name" value="DIGUANYLATE CYCLASE DGCE-RELATED"/>
    <property type="match status" value="1"/>
</dbReference>
<feature type="domain" description="PAC" evidence="4">
    <location>
        <begin position="436"/>
        <end position="488"/>
    </location>
</feature>
<proteinExistence type="predicted"/>
<dbReference type="SMART" id="SM00091">
    <property type="entry name" value="PAS"/>
    <property type="match status" value="2"/>
</dbReference>
<sequence length="1045" mass="119444">MRAIFFIFVAFCSFFASAQSKDVLIIHSYHQGFFWTDAFQSGLQSRLDTRNIPYRVVYLDTKRFQSAEYLEQLYQLYKTKFQNEEFQAIVVSDNNALNLMQRLSSELKNTPVIFGGINNYRPEMHASLNATGVTEDINLMGNILMIQDLMPDAEKITVISDHSVTGHEIRSQVDKFIEQNPIYKKKIEHYVPDTYEELLARAASFDRKNSILFWVYYRDINGWVSDNQQWKKLNQVASAPLFVIHDLGLGYGAVGGIMQSGLTQGKATGDLLLKVLGNLNQPLPAVTSASPEIKLDYEALVRWELVADDVEHSALLNKPETFFNRNQEALQTFGVVFIVMSIVIIFLVYYLRRIKNSEVAARKSQLLLESVFDQSFQYIGMLDRHGRLISSNSKLQGLFFHQGIKLDKPFWLYKHWQNMTAEKLEALFVQGQKSIVSFEADVWSQNKGLIILELSLKPMLSDDQTDANVLLEARDITSRKLTEDKLHQREMNLRTYYELQPVMMVTLDSNNRIQQVNQFTEKLLGYPQGKLLGQRLRVFYNDENAIIPRHVLLQPKQAMEGVWRREIQYRHADGHTIWVRENIRPLHDSGELLIVGEDISETYALSEKLEYQAQYDLLTNTYNRNHFDIELKKALLEVENHMRTHAMLFLDLDQLKVINDTAGHDAGDAAIKFCAKVLEEVLPYNSILSRMGGDEFAVLLKDCTEFDAIKVARNIISTLGDQVFTWEEIKLNLTCSIGVRLIDHTVTSSQMVHAQADTACHAAKEEGRNRFSLYHQDDEDIRRRQLEMECVNLVHNALAHDRLELFGQRILGLNLYDNQKMHFEILVRMKNHQGDYISPGIFIPASERYNIAHLIDKQVVTKTLSWLEAHPEAVADLGICSINLSGHSMGNQEFIDFLLHTLSASSVPCDKICLEITETAAMSNMNQAIEFFTRLKSLGCLIALDDFGSGLSSFGYLKKLPVDIVKIDGLFVRDMDVNETDYVMVRAINDLAKQMGKHTVAEFVENTKIIDKLLEIDVDFAQGYVIGRPKPLAELVSELSLEKAV</sequence>
<dbReference type="InterPro" id="IPR001633">
    <property type="entry name" value="EAL_dom"/>
</dbReference>
<dbReference type="PROSITE" id="PS50887">
    <property type="entry name" value="GGDEF"/>
    <property type="match status" value="1"/>
</dbReference>
<evidence type="ECO:0000259" key="6">
    <source>
        <dbReference type="PROSITE" id="PS50887"/>
    </source>
</evidence>
<dbReference type="Pfam" id="PF00990">
    <property type="entry name" value="GGDEF"/>
    <property type="match status" value="1"/>
</dbReference>
<dbReference type="CDD" id="cd01949">
    <property type="entry name" value="GGDEF"/>
    <property type="match status" value="1"/>
</dbReference>
<dbReference type="InterPro" id="IPR029787">
    <property type="entry name" value="Nucleotide_cyclase"/>
</dbReference>
<dbReference type="EMBL" id="AJYW02000149">
    <property type="protein sequence ID" value="OEE75551.1"/>
    <property type="molecule type" value="Genomic_DNA"/>
</dbReference>
<dbReference type="SUPFAM" id="SSF141868">
    <property type="entry name" value="EAL domain-like"/>
    <property type="match status" value="1"/>
</dbReference>
<dbReference type="NCBIfam" id="TIGR00229">
    <property type="entry name" value="sensory_box"/>
    <property type="match status" value="1"/>
</dbReference>
<evidence type="ECO:0000259" key="3">
    <source>
        <dbReference type="PROSITE" id="PS50112"/>
    </source>
</evidence>
<dbReference type="AlphaFoldDB" id="A0A1E5CXN0"/>
<dbReference type="Pfam" id="PF00563">
    <property type="entry name" value="EAL"/>
    <property type="match status" value="1"/>
</dbReference>
<name>A0A1E5CXN0_9VIBR</name>
<evidence type="ECO:0000259" key="4">
    <source>
        <dbReference type="PROSITE" id="PS50113"/>
    </source>
</evidence>
<dbReference type="InterPro" id="IPR043128">
    <property type="entry name" value="Rev_trsase/Diguanyl_cyclase"/>
</dbReference>
<comment type="caution">
    <text evidence="7">The sequence shown here is derived from an EMBL/GenBank/DDBJ whole genome shotgun (WGS) entry which is preliminary data.</text>
</comment>
<feature type="chain" id="PRO_5009173312" evidence="2">
    <location>
        <begin position="19"/>
        <end position="1045"/>
    </location>
</feature>